<organism evidence="1 2">
    <name type="scientific">Theropithecus gelada</name>
    <name type="common">Gelada baboon</name>
    <dbReference type="NCBI Taxonomy" id="9565"/>
    <lineage>
        <taxon>Eukaryota</taxon>
        <taxon>Metazoa</taxon>
        <taxon>Chordata</taxon>
        <taxon>Craniata</taxon>
        <taxon>Vertebrata</taxon>
        <taxon>Euteleostomi</taxon>
        <taxon>Mammalia</taxon>
        <taxon>Eutheria</taxon>
        <taxon>Euarchontoglires</taxon>
        <taxon>Primates</taxon>
        <taxon>Haplorrhini</taxon>
        <taxon>Catarrhini</taxon>
        <taxon>Cercopithecidae</taxon>
        <taxon>Cercopithecinae</taxon>
        <taxon>Theropithecus</taxon>
    </lineage>
</organism>
<evidence type="ECO:0000313" key="2">
    <source>
        <dbReference type="Proteomes" id="UP000694411"/>
    </source>
</evidence>
<proteinExistence type="predicted"/>
<dbReference type="Ensembl" id="ENSTGET00000024059.1">
    <property type="protein sequence ID" value="ENSTGEP00000020216.1"/>
    <property type="gene ID" value="ENSTGEG00000016257.1"/>
</dbReference>
<evidence type="ECO:0000313" key="1">
    <source>
        <dbReference type="Ensembl" id="ENSTGEP00000020216.1"/>
    </source>
</evidence>
<accession>A0A8D2FG67</accession>
<dbReference type="AlphaFoldDB" id="A0A8D2FG67"/>
<sequence>MKPQGDQVPSESPNFLNSLPCGPLLSLLPFSWWPCRLRRSHSRQELQPRSSLEQMIRKWLTPLHGTKAPLFRFQVREASMQSCRV</sequence>
<reference evidence="1" key="2">
    <citation type="submission" date="2025-08" db="UniProtKB">
        <authorList>
            <consortium name="Ensembl"/>
        </authorList>
    </citation>
    <scope>IDENTIFICATION</scope>
</reference>
<reference evidence="1" key="3">
    <citation type="submission" date="2025-09" db="UniProtKB">
        <authorList>
            <consortium name="Ensembl"/>
        </authorList>
    </citation>
    <scope>IDENTIFICATION</scope>
</reference>
<reference evidence="1" key="1">
    <citation type="submission" date="2018-05" db="EMBL/GenBank/DDBJ databases">
        <title>Whole genome of Theropithecus gelada.</title>
        <authorList>
            <person name="Chiou K.L."/>
            <person name="Snyder-Mackler N."/>
        </authorList>
    </citation>
    <scope>NUCLEOTIDE SEQUENCE [LARGE SCALE GENOMIC DNA]</scope>
</reference>
<dbReference type="Proteomes" id="UP000694411">
    <property type="component" value="Chromosome 8"/>
</dbReference>
<protein>
    <submittedName>
        <fullName evidence="1">Uncharacterized protein</fullName>
    </submittedName>
</protein>
<name>A0A8D2FG67_THEGE</name>
<keyword evidence="2" id="KW-1185">Reference proteome</keyword>